<evidence type="ECO:0000313" key="3">
    <source>
        <dbReference type="EMBL" id="CAF4391164.1"/>
    </source>
</evidence>
<name>A0A8S2VMG4_9BILA</name>
<evidence type="ECO:0000313" key="1">
    <source>
        <dbReference type="EMBL" id="CAF1179015.1"/>
    </source>
</evidence>
<accession>A0A8S2VMG4</accession>
<dbReference type="EMBL" id="CAJNOK010013166">
    <property type="protein sequence ID" value="CAF1179015.1"/>
    <property type="molecule type" value="Genomic_DNA"/>
</dbReference>
<sequence length="118" mass="13394">MKIGTMSRLSMKAYVFNLQHTTRMKNANDGSERASSLSEQSREVIKSLTDHLTDSIESSTVASVLKQYGSLFDTTTKKVITPIHRVIDRGNHPPISARPYFKTIQQRKDIQQEIDKTL</sequence>
<comment type="caution">
    <text evidence="3">The sequence shown here is derived from an EMBL/GenBank/DDBJ whole genome shotgun (WGS) entry which is preliminary data.</text>
</comment>
<proteinExistence type="predicted"/>
<dbReference type="Proteomes" id="UP000681722">
    <property type="component" value="Unassembled WGS sequence"/>
</dbReference>
<reference evidence="3" key="1">
    <citation type="submission" date="2021-02" db="EMBL/GenBank/DDBJ databases">
        <authorList>
            <person name="Nowell W R."/>
        </authorList>
    </citation>
    <scope>NUCLEOTIDE SEQUENCE</scope>
</reference>
<dbReference type="AlphaFoldDB" id="A0A8S2VMG4"/>
<dbReference type="EMBL" id="CAJOBC010090460">
    <property type="protein sequence ID" value="CAF4391164.1"/>
    <property type="molecule type" value="Genomic_DNA"/>
</dbReference>
<dbReference type="Proteomes" id="UP000682733">
    <property type="component" value="Unassembled WGS sequence"/>
</dbReference>
<protein>
    <submittedName>
        <fullName evidence="3">Uncharacterized protein</fullName>
    </submittedName>
</protein>
<evidence type="ECO:0000313" key="2">
    <source>
        <dbReference type="EMBL" id="CAF3990396.1"/>
    </source>
</evidence>
<dbReference type="Proteomes" id="UP000677228">
    <property type="component" value="Unassembled WGS sequence"/>
</dbReference>
<gene>
    <name evidence="1" type="ORF">OVA965_LOCUS22965</name>
    <name evidence="3" type="ORF">SRO942_LOCUS38894</name>
    <name evidence="2" type="ORF">TMI583_LOCUS23686</name>
</gene>
<organism evidence="3 4">
    <name type="scientific">Didymodactylos carnosus</name>
    <dbReference type="NCBI Taxonomy" id="1234261"/>
    <lineage>
        <taxon>Eukaryota</taxon>
        <taxon>Metazoa</taxon>
        <taxon>Spiralia</taxon>
        <taxon>Gnathifera</taxon>
        <taxon>Rotifera</taxon>
        <taxon>Eurotatoria</taxon>
        <taxon>Bdelloidea</taxon>
        <taxon>Philodinida</taxon>
        <taxon>Philodinidae</taxon>
        <taxon>Didymodactylos</taxon>
    </lineage>
</organism>
<evidence type="ECO:0000313" key="4">
    <source>
        <dbReference type="Proteomes" id="UP000681722"/>
    </source>
</evidence>
<dbReference type="EMBL" id="CAJOBA010034696">
    <property type="protein sequence ID" value="CAF3990396.1"/>
    <property type="molecule type" value="Genomic_DNA"/>
</dbReference>